<dbReference type="AlphaFoldDB" id="A0A347U8V8"/>
<dbReference type="Pfam" id="PF03466">
    <property type="entry name" value="LysR_substrate"/>
    <property type="match status" value="1"/>
</dbReference>
<dbReference type="OrthoDB" id="5317428at2"/>
<dbReference type="PANTHER" id="PTHR30126:SF5">
    <property type="entry name" value="HTH-TYPE TRANSCRIPTIONAL ACTIVATOR CMPR"/>
    <property type="match status" value="1"/>
</dbReference>
<gene>
    <name evidence="6" type="ORF">AELL_1629</name>
    <name evidence="7" type="ORF">CP962_10995</name>
</gene>
<reference evidence="6 8" key="2">
    <citation type="submission" date="2018-08" db="EMBL/GenBank/DDBJ databases">
        <title>Complete genome of the Arcobacter ellisii type strain LMG 26155.</title>
        <authorList>
            <person name="Miller W.G."/>
            <person name="Yee E."/>
            <person name="Bono J.L."/>
        </authorList>
    </citation>
    <scope>NUCLEOTIDE SEQUENCE [LARGE SCALE GENOMIC DNA]</scope>
    <source>
        <strain evidence="6 8">LMG 26155</strain>
    </source>
</reference>
<dbReference type="EMBL" id="NXIG01000011">
    <property type="protein sequence ID" value="RXI29583.1"/>
    <property type="molecule type" value="Genomic_DNA"/>
</dbReference>
<keyword evidence="3" id="KW-0238">DNA-binding</keyword>
<dbReference type="CDD" id="cd05466">
    <property type="entry name" value="PBP2_LTTR_substrate"/>
    <property type="match status" value="1"/>
</dbReference>
<evidence type="ECO:0000256" key="4">
    <source>
        <dbReference type="ARBA" id="ARBA00023163"/>
    </source>
</evidence>
<dbReference type="SUPFAM" id="SSF46785">
    <property type="entry name" value="Winged helix' DNA-binding domain"/>
    <property type="match status" value="1"/>
</dbReference>
<evidence type="ECO:0000313" key="9">
    <source>
        <dbReference type="Proteomes" id="UP000290588"/>
    </source>
</evidence>
<dbReference type="InterPro" id="IPR005119">
    <property type="entry name" value="LysR_subst-bd"/>
</dbReference>
<accession>A0A347U8V8</accession>
<evidence type="ECO:0000313" key="6">
    <source>
        <dbReference type="EMBL" id="AXX95286.1"/>
    </source>
</evidence>
<feature type="domain" description="HTH lysR-type" evidence="5">
    <location>
        <begin position="1"/>
        <end position="58"/>
    </location>
</feature>
<dbReference type="InterPro" id="IPR036388">
    <property type="entry name" value="WH-like_DNA-bd_sf"/>
</dbReference>
<evidence type="ECO:0000256" key="2">
    <source>
        <dbReference type="ARBA" id="ARBA00023015"/>
    </source>
</evidence>
<sequence>MDLKTIKTFKTIINENGFVNASYKLGCTQSTVTFHIQQLEQELGMKLFEKIGRKMVLTQDAKDIMPLIDDILLSLEQIKNYKKDSNEITGKLRIAMPETLLIYKMQKVLKEFKLKAPNVELSIQGMNCYEVRQQLLKGNIDLGIHYDVGKYIDTFISNRLNNFKLTLVASPNLSKKYFNFVMNNQVKPLSIVSNHPRALYKEYFLKYLNSKQIILQNTLEVGSIEATKQSILSNLGIAYVPEFTVENEIKNGDLIELEHEIEDTSINAIYVYHKNKYITKAMSLFIKLLQKQLK</sequence>
<dbReference type="Gene3D" id="1.10.10.10">
    <property type="entry name" value="Winged helix-like DNA-binding domain superfamily/Winged helix DNA-binding domain"/>
    <property type="match status" value="1"/>
</dbReference>
<organism evidence="7 9">
    <name type="scientific">Arcobacter ellisii</name>
    <dbReference type="NCBI Taxonomy" id="913109"/>
    <lineage>
        <taxon>Bacteria</taxon>
        <taxon>Pseudomonadati</taxon>
        <taxon>Campylobacterota</taxon>
        <taxon>Epsilonproteobacteria</taxon>
        <taxon>Campylobacterales</taxon>
        <taxon>Arcobacteraceae</taxon>
        <taxon>Arcobacter</taxon>
    </lineage>
</organism>
<dbReference type="PROSITE" id="PS50931">
    <property type="entry name" value="HTH_LYSR"/>
    <property type="match status" value="1"/>
</dbReference>
<dbReference type="PANTHER" id="PTHR30126">
    <property type="entry name" value="HTH-TYPE TRANSCRIPTIONAL REGULATOR"/>
    <property type="match status" value="1"/>
</dbReference>
<protein>
    <submittedName>
        <fullName evidence="7">LysR family transcriptional regulator</fullName>
    </submittedName>
    <submittedName>
        <fullName evidence="6">Transcriptional regulator, LysR family</fullName>
    </submittedName>
</protein>
<keyword evidence="2" id="KW-0805">Transcription regulation</keyword>
<dbReference type="Proteomes" id="UP000262582">
    <property type="component" value="Chromosome"/>
</dbReference>
<dbReference type="Proteomes" id="UP000290588">
    <property type="component" value="Unassembled WGS sequence"/>
</dbReference>
<dbReference type="GO" id="GO:0000976">
    <property type="term" value="F:transcription cis-regulatory region binding"/>
    <property type="evidence" value="ECO:0007669"/>
    <property type="project" value="TreeGrafter"/>
</dbReference>
<keyword evidence="8" id="KW-1185">Reference proteome</keyword>
<evidence type="ECO:0000256" key="3">
    <source>
        <dbReference type="ARBA" id="ARBA00023125"/>
    </source>
</evidence>
<dbReference type="Pfam" id="PF00126">
    <property type="entry name" value="HTH_1"/>
    <property type="match status" value="1"/>
</dbReference>
<proteinExistence type="inferred from homology"/>
<dbReference type="RefSeq" id="WP_118917463.1">
    <property type="nucleotide sequence ID" value="NZ_CP032097.1"/>
</dbReference>
<dbReference type="InterPro" id="IPR036390">
    <property type="entry name" value="WH_DNA-bd_sf"/>
</dbReference>
<dbReference type="InterPro" id="IPR000847">
    <property type="entry name" value="LysR_HTH_N"/>
</dbReference>
<dbReference type="GO" id="GO:0003700">
    <property type="term" value="F:DNA-binding transcription factor activity"/>
    <property type="evidence" value="ECO:0007669"/>
    <property type="project" value="InterPro"/>
</dbReference>
<keyword evidence="4" id="KW-0804">Transcription</keyword>
<name>A0A347U8V8_9BACT</name>
<dbReference type="EMBL" id="CP032097">
    <property type="protein sequence ID" value="AXX95286.1"/>
    <property type="molecule type" value="Genomic_DNA"/>
</dbReference>
<reference evidence="7 9" key="1">
    <citation type="submission" date="2017-09" db="EMBL/GenBank/DDBJ databases">
        <title>Genomics of the genus Arcobacter.</title>
        <authorList>
            <person name="Perez-Cataluna A."/>
            <person name="Figueras M.J."/>
            <person name="Salas-Masso N."/>
        </authorList>
    </citation>
    <scope>NUCLEOTIDE SEQUENCE [LARGE SCALE GENOMIC DNA]</scope>
    <source>
        <strain evidence="7 9">CECT 7837</strain>
    </source>
</reference>
<dbReference type="KEGG" id="aell:AELL_1629"/>
<dbReference type="SUPFAM" id="SSF53850">
    <property type="entry name" value="Periplasmic binding protein-like II"/>
    <property type="match status" value="1"/>
</dbReference>
<comment type="similarity">
    <text evidence="1">Belongs to the LysR transcriptional regulatory family.</text>
</comment>
<evidence type="ECO:0000313" key="7">
    <source>
        <dbReference type="EMBL" id="RXI29583.1"/>
    </source>
</evidence>
<evidence type="ECO:0000256" key="1">
    <source>
        <dbReference type="ARBA" id="ARBA00009437"/>
    </source>
</evidence>
<dbReference type="Gene3D" id="3.40.190.290">
    <property type="match status" value="1"/>
</dbReference>
<evidence type="ECO:0000313" key="8">
    <source>
        <dbReference type="Proteomes" id="UP000262582"/>
    </source>
</evidence>
<evidence type="ECO:0000259" key="5">
    <source>
        <dbReference type="PROSITE" id="PS50931"/>
    </source>
</evidence>